<evidence type="ECO:0000259" key="4">
    <source>
        <dbReference type="Pfam" id="PF08797"/>
    </source>
</evidence>
<protein>
    <submittedName>
        <fullName evidence="5">HIRAN domain</fullName>
    </submittedName>
</protein>
<reference evidence="5" key="1">
    <citation type="journal article" date="2021" name="Proc. Natl. Acad. Sci. U.S.A.">
        <title>A Catalog of Tens of Thousands of Viruses from Human Metagenomes Reveals Hidden Associations with Chronic Diseases.</title>
        <authorList>
            <person name="Tisza M.J."/>
            <person name="Buck C.B."/>
        </authorList>
    </citation>
    <scope>NUCLEOTIDE SEQUENCE</scope>
    <source>
        <strain evidence="5">CtJyX12</strain>
    </source>
</reference>
<sequence>MHIPPPGPQRMRCNSLIFGWTLVLVGLLLFPIGGFLLMAGGVALLAYAHKLKRVISDTETAQASPAVDSVVNSIAAQQPMPARAPSALDKPFGDTFPISVWIDDAPFVDDGRVSLYVMDKHKAAIRRIVRADDSFIPQGNGGSGAVATWGTLVPEPTNRHDPDAVRVEVDGQSVGYLALDWKYYAHERLAAARGIPVVVPVVVRWWGPHGESVWLHDSIEEAVSFATWLRHQDDE</sequence>
<evidence type="ECO:0000256" key="2">
    <source>
        <dbReference type="ARBA" id="ARBA00022801"/>
    </source>
</evidence>
<keyword evidence="3" id="KW-0472">Membrane</keyword>
<name>A0A8S5SQ20_9CAUD</name>
<dbReference type="GO" id="GO:0003676">
    <property type="term" value="F:nucleic acid binding"/>
    <property type="evidence" value="ECO:0007669"/>
    <property type="project" value="InterPro"/>
</dbReference>
<dbReference type="GO" id="GO:0016818">
    <property type="term" value="F:hydrolase activity, acting on acid anhydrides, in phosphorus-containing anhydrides"/>
    <property type="evidence" value="ECO:0007669"/>
    <property type="project" value="InterPro"/>
</dbReference>
<accession>A0A8S5SQ20</accession>
<dbReference type="Pfam" id="PF08797">
    <property type="entry name" value="HIRAN"/>
    <property type="match status" value="1"/>
</dbReference>
<dbReference type="EMBL" id="BK032646">
    <property type="protein sequence ID" value="DAF53024.1"/>
    <property type="molecule type" value="Genomic_DNA"/>
</dbReference>
<keyword evidence="3" id="KW-1133">Transmembrane helix</keyword>
<organism evidence="5">
    <name type="scientific">Siphoviridae sp. ctJyX12</name>
    <dbReference type="NCBI Taxonomy" id="2827840"/>
    <lineage>
        <taxon>Viruses</taxon>
        <taxon>Duplodnaviria</taxon>
        <taxon>Heunggongvirae</taxon>
        <taxon>Uroviricota</taxon>
        <taxon>Caudoviricetes</taxon>
    </lineage>
</organism>
<dbReference type="Gene3D" id="3.30.70.2330">
    <property type="match status" value="1"/>
</dbReference>
<feature type="domain" description="HIRAN" evidence="4">
    <location>
        <begin position="151"/>
        <end position="189"/>
    </location>
</feature>
<keyword evidence="1" id="KW-0479">Metal-binding</keyword>
<dbReference type="GO" id="GO:0008270">
    <property type="term" value="F:zinc ion binding"/>
    <property type="evidence" value="ECO:0007669"/>
    <property type="project" value="InterPro"/>
</dbReference>
<evidence type="ECO:0000256" key="3">
    <source>
        <dbReference type="SAM" id="Phobius"/>
    </source>
</evidence>
<evidence type="ECO:0000313" key="5">
    <source>
        <dbReference type="EMBL" id="DAF53024.1"/>
    </source>
</evidence>
<proteinExistence type="predicted"/>
<keyword evidence="2" id="KW-0378">Hydrolase</keyword>
<feature type="transmembrane region" description="Helical" evidence="3">
    <location>
        <begin position="20"/>
        <end position="47"/>
    </location>
</feature>
<keyword evidence="3" id="KW-0812">Transmembrane</keyword>
<evidence type="ECO:0000256" key="1">
    <source>
        <dbReference type="ARBA" id="ARBA00022723"/>
    </source>
</evidence>
<dbReference type="InterPro" id="IPR014905">
    <property type="entry name" value="HIRAN"/>
</dbReference>